<keyword evidence="1" id="KW-0863">Zinc-finger</keyword>
<evidence type="ECO:0000313" key="5">
    <source>
        <dbReference type="Proteomes" id="UP001190700"/>
    </source>
</evidence>
<feature type="compositionally biased region" description="Polar residues" evidence="2">
    <location>
        <begin position="180"/>
        <end position="191"/>
    </location>
</feature>
<reference evidence="4 5" key="1">
    <citation type="journal article" date="2015" name="Genome Biol. Evol.">
        <title>Comparative Genomics of a Bacterivorous Green Alga Reveals Evolutionary Causalities and Consequences of Phago-Mixotrophic Mode of Nutrition.</title>
        <authorList>
            <person name="Burns J.A."/>
            <person name="Paasch A."/>
            <person name="Narechania A."/>
            <person name="Kim E."/>
        </authorList>
    </citation>
    <scope>NUCLEOTIDE SEQUENCE [LARGE SCALE GENOMIC DNA]</scope>
    <source>
        <strain evidence="4 5">PLY_AMNH</strain>
    </source>
</reference>
<dbReference type="GO" id="GO:0008270">
    <property type="term" value="F:zinc ion binding"/>
    <property type="evidence" value="ECO:0007669"/>
    <property type="project" value="UniProtKB-KW"/>
</dbReference>
<feature type="region of interest" description="Disordered" evidence="2">
    <location>
        <begin position="55"/>
        <end position="107"/>
    </location>
</feature>
<feature type="compositionally biased region" description="Low complexity" evidence="2">
    <location>
        <begin position="87"/>
        <end position="98"/>
    </location>
</feature>
<accession>A0AAE0FDJ8</accession>
<dbReference type="PANTHER" id="PTHR31029:SF4">
    <property type="entry name" value="CYCLIN-DEPENDENT KINASE-LIKE PROTEIN"/>
    <property type="match status" value="1"/>
</dbReference>
<dbReference type="SUPFAM" id="SSF57756">
    <property type="entry name" value="Retrovirus zinc finger-like domains"/>
    <property type="match status" value="1"/>
</dbReference>
<organism evidence="4 5">
    <name type="scientific">Cymbomonas tetramitiformis</name>
    <dbReference type="NCBI Taxonomy" id="36881"/>
    <lineage>
        <taxon>Eukaryota</taxon>
        <taxon>Viridiplantae</taxon>
        <taxon>Chlorophyta</taxon>
        <taxon>Pyramimonadophyceae</taxon>
        <taxon>Pyramimonadales</taxon>
        <taxon>Pyramimonadaceae</taxon>
        <taxon>Cymbomonas</taxon>
    </lineage>
</organism>
<protein>
    <recommendedName>
        <fullName evidence="3">CCHC-type domain-containing protein</fullName>
    </recommendedName>
</protein>
<comment type="caution">
    <text evidence="4">The sequence shown here is derived from an EMBL/GenBank/DDBJ whole genome shotgun (WGS) entry which is preliminary data.</text>
</comment>
<gene>
    <name evidence="4" type="ORF">CYMTET_33127</name>
</gene>
<dbReference type="AlphaFoldDB" id="A0AAE0FDJ8"/>
<evidence type="ECO:0000256" key="1">
    <source>
        <dbReference type="PROSITE-ProRule" id="PRU00047"/>
    </source>
</evidence>
<dbReference type="Proteomes" id="UP001190700">
    <property type="component" value="Unassembled WGS sequence"/>
</dbReference>
<dbReference type="InterPro" id="IPR042316">
    <property type="entry name" value="IRKI-like"/>
</dbReference>
<evidence type="ECO:0000256" key="2">
    <source>
        <dbReference type="SAM" id="MobiDB-lite"/>
    </source>
</evidence>
<feature type="compositionally biased region" description="Polar residues" evidence="2">
    <location>
        <begin position="154"/>
        <end position="165"/>
    </location>
</feature>
<dbReference type="EMBL" id="LGRX02020096">
    <property type="protein sequence ID" value="KAK3257801.1"/>
    <property type="molecule type" value="Genomic_DNA"/>
</dbReference>
<feature type="compositionally biased region" description="Low complexity" evidence="2">
    <location>
        <begin position="195"/>
        <end position="211"/>
    </location>
</feature>
<dbReference type="SMART" id="SM00343">
    <property type="entry name" value="ZnF_C2HC"/>
    <property type="match status" value="1"/>
</dbReference>
<feature type="compositionally biased region" description="Polar residues" evidence="2">
    <location>
        <begin position="61"/>
        <end position="86"/>
    </location>
</feature>
<feature type="region of interest" description="Disordered" evidence="2">
    <location>
        <begin position="151"/>
        <end position="213"/>
    </location>
</feature>
<feature type="domain" description="CCHC-type" evidence="3">
    <location>
        <begin position="43"/>
        <end position="58"/>
    </location>
</feature>
<dbReference type="PROSITE" id="PS50158">
    <property type="entry name" value="ZF_CCHC"/>
    <property type="match status" value="1"/>
</dbReference>
<proteinExistence type="predicted"/>
<keyword evidence="1" id="KW-0862">Zinc</keyword>
<dbReference type="InterPro" id="IPR001878">
    <property type="entry name" value="Znf_CCHC"/>
</dbReference>
<keyword evidence="1" id="KW-0479">Metal-binding</keyword>
<evidence type="ECO:0000259" key="3">
    <source>
        <dbReference type="PROSITE" id="PS50158"/>
    </source>
</evidence>
<dbReference type="PANTHER" id="PTHR31029">
    <property type="entry name" value="CYCLIN-DEPENDENT KINASE-LIKE PROTEIN"/>
    <property type="match status" value="1"/>
</dbReference>
<name>A0AAE0FDJ8_9CHLO</name>
<dbReference type="GO" id="GO:0003676">
    <property type="term" value="F:nucleic acid binding"/>
    <property type="evidence" value="ECO:0007669"/>
    <property type="project" value="InterPro"/>
</dbReference>
<dbReference type="InterPro" id="IPR036875">
    <property type="entry name" value="Znf_CCHC_sf"/>
</dbReference>
<sequence>MQKPQSLACYAVNAVKRTFDQFSGGSAQAGTSKRKQARHSGECWNCGKIGHKKINCPNKLRPSQPSQPQNREVSQSQLSTDSARSSGETLQEQTQEGQPGCVQGSHPLEEAAGKQNAQNRGPSSLETISCVTSPATAPCSDKRAVDCKAKTDAASLSNRTSQDVATSKHVRKTAGELDQDTPSLVNLSEENLASPEQQQAQQQLAEQPPEASGRCNLCVQSSEDRARLEEKLCRLKQQYAEVYDKLALTKKENGKIVETKNAKYDGLLKDYDGLLKDYTTLQAEFKSEKQMTSELEETLATSERLVAENAVGASATSVDTVVSPVELDSCIVKCFGQLRAYSGKVLFQSIKKSLGKDAALNLRKLVEKDDAEVGSPNVKLQKALACALVSRVAFENFECEKFEASASCGLQERADRCKDSSTRYEELQKQTSEDCLHSDKAFYTYCHRVNHGLLDNLCEVFDITHEQACSILHNNDEASQELLTTLKYIWELHTLAFAFEVPVEIIRVGAGYPSLGNACEPVDDSDEESAQKETVARWVLPGFRLCGYSTTWKCKVISQAPKNEEVSQDKEVVEIKNKDNVSPCSCAA</sequence>
<keyword evidence="5" id="KW-1185">Reference proteome</keyword>
<evidence type="ECO:0000313" key="4">
    <source>
        <dbReference type="EMBL" id="KAK3257801.1"/>
    </source>
</evidence>